<keyword evidence="2" id="KW-1185">Reference proteome</keyword>
<organism evidence="1 2">
    <name type="scientific">Trifolium pratense</name>
    <name type="common">Red clover</name>
    <dbReference type="NCBI Taxonomy" id="57577"/>
    <lineage>
        <taxon>Eukaryota</taxon>
        <taxon>Viridiplantae</taxon>
        <taxon>Streptophyta</taxon>
        <taxon>Embryophyta</taxon>
        <taxon>Tracheophyta</taxon>
        <taxon>Spermatophyta</taxon>
        <taxon>Magnoliopsida</taxon>
        <taxon>eudicotyledons</taxon>
        <taxon>Gunneridae</taxon>
        <taxon>Pentapetalae</taxon>
        <taxon>rosids</taxon>
        <taxon>fabids</taxon>
        <taxon>Fabales</taxon>
        <taxon>Fabaceae</taxon>
        <taxon>Papilionoideae</taxon>
        <taxon>50 kb inversion clade</taxon>
        <taxon>NPAAA clade</taxon>
        <taxon>Hologalegina</taxon>
        <taxon>IRL clade</taxon>
        <taxon>Trifolieae</taxon>
        <taxon>Trifolium</taxon>
    </lineage>
</organism>
<gene>
    <name evidence="1" type="ORF">MILVUS5_LOCUS28945</name>
</gene>
<evidence type="ECO:0000313" key="2">
    <source>
        <dbReference type="Proteomes" id="UP001177021"/>
    </source>
</evidence>
<evidence type="ECO:0000313" key="1">
    <source>
        <dbReference type="EMBL" id="CAJ2663545.1"/>
    </source>
</evidence>
<dbReference type="EMBL" id="CASHSV030000409">
    <property type="protein sequence ID" value="CAJ2663545.1"/>
    <property type="molecule type" value="Genomic_DNA"/>
</dbReference>
<dbReference type="Proteomes" id="UP001177021">
    <property type="component" value="Unassembled WGS sequence"/>
</dbReference>
<proteinExistence type="predicted"/>
<reference evidence="1" key="1">
    <citation type="submission" date="2023-10" db="EMBL/GenBank/DDBJ databases">
        <authorList>
            <person name="Rodriguez Cubillos JULIANA M."/>
            <person name="De Vega J."/>
        </authorList>
    </citation>
    <scope>NUCLEOTIDE SEQUENCE</scope>
</reference>
<comment type="caution">
    <text evidence="1">The sequence shown here is derived from an EMBL/GenBank/DDBJ whole genome shotgun (WGS) entry which is preliminary data.</text>
</comment>
<accession>A0ACB0L3Z4</accession>
<protein>
    <submittedName>
        <fullName evidence="1">Uncharacterized protein</fullName>
    </submittedName>
</protein>
<name>A0ACB0L3Z4_TRIPR</name>
<sequence>MTNEQLSFLAFWWSKSKDAFPRHVVCPLCGYTTQMPRGILWWGLGSLVIGSSLIYKRCKEYRDADKAQRIGSERPRSTVLIGWKPLIDGWVKLNIDGACKGRIIVGCGGIFRNNREDWLGRVEICVEYEI</sequence>